<reference evidence="7" key="1">
    <citation type="submission" date="2024-07" db="EMBL/GenBank/DDBJ databases">
        <title>Two chromosome-level genome assemblies of Korean endemic species Abeliophyllum distichum and Forsythia ovata (Oleaceae).</title>
        <authorList>
            <person name="Jang H."/>
        </authorList>
    </citation>
    <scope>NUCLEOTIDE SEQUENCE [LARGE SCALE GENOMIC DNA]</scope>
</reference>
<accession>A0ABD1SE04</accession>
<comment type="caution">
    <text evidence="6">The sequence shown here is derived from an EMBL/GenBank/DDBJ whole genome shotgun (WGS) entry which is preliminary data.</text>
</comment>
<organism evidence="6 7">
    <name type="scientific">Abeliophyllum distichum</name>
    <dbReference type="NCBI Taxonomy" id="126358"/>
    <lineage>
        <taxon>Eukaryota</taxon>
        <taxon>Viridiplantae</taxon>
        <taxon>Streptophyta</taxon>
        <taxon>Embryophyta</taxon>
        <taxon>Tracheophyta</taxon>
        <taxon>Spermatophyta</taxon>
        <taxon>Magnoliopsida</taxon>
        <taxon>eudicotyledons</taxon>
        <taxon>Gunneridae</taxon>
        <taxon>Pentapetalae</taxon>
        <taxon>asterids</taxon>
        <taxon>lamiids</taxon>
        <taxon>Lamiales</taxon>
        <taxon>Oleaceae</taxon>
        <taxon>Forsythieae</taxon>
        <taxon>Abeliophyllum</taxon>
    </lineage>
</organism>
<dbReference type="Pfam" id="PF00348">
    <property type="entry name" value="polyprenyl_synt"/>
    <property type="match status" value="2"/>
</dbReference>
<name>A0ABD1SE04_9LAMI</name>
<dbReference type="InterPro" id="IPR000092">
    <property type="entry name" value="Polyprenyl_synt"/>
</dbReference>
<dbReference type="InterPro" id="IPR033749">
    <property type="entry name" value="Polyprenyl_synt_CS"/>
</dbReference>
<dbReference type="GO" id="GO:0005737">
    <property type="term" value="C:cytoplasm"/>
    <property type="evidence" value="ECO:0007669"/>
    <property type="project" value="UniProtKB-ARBA"/>
</dbReference>
<comment type="similarity">
    <text evidence="2 5">Belongs to the FPP/GGPP synthase family.</text>
</comment>
<dbReference type="AlphaFoldDB" id="A0ABD1SE04"/>
<evidence type="ECO:0000256" key="1">
    <source>
        <dbReference type="ARBA" id="ARBA00001946"/>
    </source>
</evidence>
<dbReference type="Proteomes" id="UP001604336">
    <property type="component" value="Unassembled WGS sequence"/>
</dbReference>
<dbReference type="SUPFAM" id="SSF48576">
    <property type="entry name" value="Terpenoid synthases"/>
    <property type="match status" value="1"/>
</dbReference>
<proteinExistence type="inferred from homology"/>
<dbReference type="PROSITE" id="PS00723">
    <property type="entry name" value="POLYPRENYL_SYNTHASE_1"/>
    <property type="match status" value="1"/>
</dbReference>
<evidence type="ECO:0000256" key="5">
    <source>
        <dbReference type="RuleBase" id="RU004466"/>
    </source>
</evidence>
<evidence type="ECO:0000256" key="2">
    <source>
        <dbReference type="ARBA" id="ARBA00006706"/>
    </source>
</evidence>
<evidence type="ECO:0000313" key="7">
    <source>
        <dbReference type="Proteomes" id="UP001604336"/>
    </source>
</evidence>
<keyword evidence="7" id="KW-1185">Reference proteome</keyword>
<dbReference type="PANTHER" id="PTHR43281">
    <property type="entry name" value="FARNESYL DIPHOSPHATE SYNTHASE"/>
    <property type="match status" value="1"/>
</dbReference>
<keyword evidence="5" id="KW-0808">Transferase</keyword>
<gene>
    <name evidence="6" type="ORF">Adt_23969</name>
</gene>
<comment type="cofactor">
    <cofactor evidence="1">
        <name>Mg(2+)</name>
        <dbReference type="ChEBI" id="CHEBI:18420"/>
    </cofactor>
</comment>
<keyword evidence="3" id="KW-0479">Metal-binding</keyword>
<evidence type="ECO:0000256" key="3">
    <source>
        <dbReference type="ARBA" id="ARBA00022723"/>
    </source>
</evidence>
<evidence type="ECO:0000313" key="6">
    <source>
        <dbReference type="EMBL" id="KAL2498419.1"/>
    </source>
</evidence>
<dbReference type="GO" id="GO:0016740">
    <property type="term" value="F:transferase activity"/>
    <property type="evidence" value="ECO:0007669"/>
    <property type="project" value="UniProtKB-KW"/>
</dbReference>
<dbReference type="CDD" id="cd00685">
    <property type="entry name" value="Trans_IPPS_HT"/>
    <property type="match status" value="1"/>
</dbReference>
<dbReference type="Gene3D" id="1.10.600.10">
    <property type="entry name" value="Farnesyl Diphosphate Synthase"/>
    <property type="match status" value="2"/>
</dbReference>
<dbReference type="GO" id="GO:0046872">
    <property type="term" value="F:metal ion binding"/>
    <property type="evidence" value="ECO:0007669"/>
    <property type="project" value="UniProtKB-KW"/>
</dbReference>
<dbReference type="PANTHER" id="PTHR43281:SF24">
    <property type="entry name" value="OS07G0580900 PROTEIN"/>
    <property type="match status" value="1"/>
</dbReference>
<keyword evidence="4" id="KW-0460">Magnesium</keyword>
<protein>
    <submittedName>
        <fullName evidence="6">Heterodimeric geranylgeranyl pyrophosphate synthase large subunit 1</fullName>
    </submittedName>
</protein>
<dbReference type="EMBL" id="JBFOLK010000007">
    <property type="protein sequence ID" value="KAL2498419.1"/>
    <property type="molecule type" value="Genomic_DNA"/>
</dbReference>
<dbReference type="InterPro" id="IPR008949">
    <property type="entry name" value="Isoprenoid_synthase_dom_sf"/>
</dbReference>
<sequence>MFHPLKGKIKSFLFPSAESRFICYSPVSYRTNFDGDRTKFDLKAYMLQKINVVNKALDAAVPLRNPTKIHEAMRYSLLSGGKRICPIVCIASCELVGGNESIAMPSACALEMVHATCLMHDDLPCMDNDDLRRGMPSNHKVFGELIGPEGVVAGQVADLKSGGQDQSDTGMEKLEYIHLHKTAAALEASAIAGAILGGASDEEIERLRKYSRCAGLLFQVMDDILDVTKSSEELGKTAGKDLLANKLTYPKLIGIEKSREFAEKLKREAQEQLIGFDPEKAAPLIAMANYISHRQK</sequence>
<evidence type="ECO:0000256" key="4">
    <source>
        <dbReference type="ARBA" id="ARBA00022842"/>
    </source>
</evidence>